<dbReference type="InterPro" id="IPR027417">
    <property type="entry name" value="P-loop_NTPase"/>
</dbReference>
<comment type="similarity">
    <text evidence="6">Belongs to the TRAFAC class myosin-kinesin ATPase superfamily. Myosin family.</text>
</comment>
<feature type="region of interest" description="Disordered" evidence="7">
    <location>
        <begin position="601"/>
        <end position="626"/>
    </location>
</feature>
<feature type="domain" description="PDZ" evidence="8">
    <location>
        <begin position="639"/>
        <end position="713"/>
    </location>
</feature>
<feature type="non-terminal residue" evidence="10">
    <location>
        <position position="1"/>
    </location>
</feature>
<keyword evidence="2" id="KW-0067">ATP-binding</keyword>
<protein>
    <submittedName>
        <fullName evidence="10">Myosin</fullName>
    </submittedName>
</protein>
<dbReference type="AlphaFoldDB" id="A0A1V9ZJ94"/>
<dbReference type="Gene3D" id="3.40.850.10">
    <property type="entry name" value="Kinesin motor domain"/>
    <property type="match status" value="1"/>
</dbReference>
<dbReference type="Gene3D" id="1.20.120.720">
    <property type="entry name" value="Myosin VI head, motor domain, U50 subdomain"/>
    <property type="match status" value="1"/>
</dbReference>
<feature type="region of interest" description="Actin-binding" evidence="6">
    <location>
        <begin position="303"/>
        <end position="325"/>
    </location>
</feature>
<dbReference type="Gene3D" id="1.20.5.190">
    <property type="match status" value="1"/>
</dbReference>
<keyword evidence="5 6" id="KW-0009">Actin-binding</keyword>
<dbReference type="STRING" id="74557.A0A1V9ZJ94"/>
<evidence type="ECO:0000256" key="2">
    <source>
        <dbReference type="ARBA" id="ARBA00022840"/>
    </source>
</evidence>
<dbReference type="GO" id="GO:0005737">
    <property type="term" value="C:cytoplasm"/>
    <property type="evidence" value="ECO:0007669"/>
    <property type="project" value="TreeGrafter"/>
</dbReference>
<dbReference type="Pfam" id="PF00612">
    <property type="entry name" value="IQ"/>
    <property type="match status" value="2"/>
</dbReference>
<dbReference type="Gene3D" id="1.20.58.530">
    <property type="match status" value="1"/>
</dbReference>
<dbReference type="GO" id="GO:0007015">
    <property type="term" value="P:actin filament organization"/>
    <property type="evidence" value="ECO:0007669"/>
    <property type="project" value="TreeGrafter"/>
</dbReference>
<dbReference type="SMART" id="SM00015">
    <property type="entry name" value="IQ"/>
    <property type="match status" value="4"/>
</dbReference>
<dbReference type="PROSITE" id="PS50106">
    <property type="entry name" value="PDZ"/>
    <property type="match status" value="2"/>
</dbReference>
<dbReference type="PROSITE" id="PS50096">
    <property type="entry name" value="IQ"/>
    <property type="match status" value="3"/>
</dbReference>
<sequence length="942" mass="106806">FTRKGGEESQLSNESRKILPTIASLLGIDIETIEKGLTTKKIKVGFEIITKGLTAMEACTSRDAVAKTIYSRVFDWLVERINQSISYETPSHQSYVHSRFIGVVDIFGFEIFATNSLEQLCINFANEKLQQLFSRFVFEMEQKEYEAEAIPWTFVDYPNNDACVALFESRPIGLFSLLDEQCVIPRGNDTQLAAKYYEGFATHSHFSSTKLQKGKTQFTIAHYAGDVVYTAIGFCDKNKDSVHIEALELLATSSHSFLQNLFTAGDARRSTAVSLKLRSFDDRSPPRRSAGMSSVVMKFKTELTALLELLNATVPHFIRCIKPNDELNPFTFDEIRVVEQLRCSGVLEAVKISRAGYPIRMLHESFQQLYRCIFPQFKSLPSLVAAMLKIDEIANLSGPVPLQVGLTKVFMVQAAYQHLNRCKIHIQSRAVRTVQRYTRGFLAKQQYIAYRKAVIIIQAFVRMLQCRNALYKRKRQANAALCIQTQWRMHQAYSVYQTRVHSIRLIQRIYRGFCGRTSAAKLRRQIQAEAIIQRALQRQKSEEESARLKRQASLQREKEIKAAAMYPQSSMDSGMTHKMAPLLPSLSSARPIVETPIVFEEFSSSESEGEDDFKDTTSTASTQETKSIDSEYEINWECGMLGLYFESDEMSGLPIVRRVHETLSTCADIFDVSPGDILLSVGGKRVHNNDIRHILRLLQEIDKPVALRFQRTQNSESNREPSLMCDEYEVLWRDNVPLGLGFKPDKKKEMPSVSKCRGNPMIPGMFNVRLGDYLTAINEISTHKVEFSRVIKLLEDGPRPVVLRFLRADLDDALDSTRQSELSVRESSIRFSRMSTMSLNPKRDDSLYNITWKEEDGPLGLVVKQALSSYYPEVTKVKPEGAIKRQPNKVQVGDLLISINNNNISKMGFRNAMHLLQIGPKPVLLTFQKQGRGSQAGIPASI</sequence>
<dbReference type="GO" id="GO:0051015">
    <property type="term" value="F:actin filament binding"/>
    <property type="evidence" value="ECO:0007669"/>
    <property type="project" value="TreeGrafter"/>
</dbReference>
<dbReference type="Pfam" id="PF00595">
    <property type="entry name" value="PDZ"/>
    <property type="match status" value="1"/>
</dbReference>
<accession>A0A1V9ZJ94</accession>
<dbReference type="SUPFAM" id="SSF50156">
    <property type="entry name" value="PDZ domain-like"/>
    <property type="match status" value="2"/>
</dbReference>
<dbReference type="OrthoDB" id="6108017at2759"/>
<dbReference type="EMBL" id="JNBS01001871">
    <property type="protein sequence ID" value="OQR98058.1"/>
    <property type="molecule type" value="Genomic_DNA"/>
</dbReference>
<dbReference type="SUPFAM" id="SSF52540">
    <property type="entry name" value="P-loop containing nucleoside triphosphate hydrolases"/>
    <property type="match status" value="1"/>
</dbReference>
<dbReference type="PRINTS" id="PR00193">
    <property type="entry name" value="MYOSINHEAVY"/>
</dbReference>
<evidence type="ECO:0000256" key="5">
    <source>
        <dbReference type="ARBA" id="ARBA00023203"/>
    </source>
</evidence>
<dbReference type="InterPro" id="IPR036034">
    <property type="entry name" value="PDZ_sf"/>
</dbReference>
<dbReference type="PANTHER" id="PTHR13140:SF845">
    <property type="entry name" value="MYOSIN-LIKE PROTEIN"/>
    <property type="match status" value="1"/>
</dbReference>
<feature type="domain" description="PDZ" evidence="8">
    <location>
        <begin position="853"/>
        <end position="931"/>
    </location>
</feature>
<gene>
    <name evidence="10" type="ORF">THRCLA_06790</name>
</gene>
<evidence type="ECO:0000256" key="4">
    <source>
        <dbReference type="ARBA" id="ARBA00023175"/>
    </source>
</evidence>
<dbReference type="GO" id="GO:0005524">
    <property type="term" value="F:ATP binding"/>
    <property type="evidence" value="ECO:0007669"/>
    <property type="project" value="UniProtKB-KW"/>
</dbReference>
<evidence type="ECO:0000256" key="7">
    <source>
        <dbReference type="SAM" id="MobiDB-lite"/>
    </source>
</evidence>
<dbReference type="GO" id="GO:0016459">
    <property type="term" value="C:myosin complex"/>
    <property type="evidence" value="ECO:0007669"/>
    <property type="project" value="UniProtKB-KW"/>
</dbReference>
<dbReference type="SMART" id="SM00228">
    <property type="entry name" value="PDZ"/>
    <property type="match status" value="2"/>
</dbReference>
<evidence type="ECO:0000259" key="9">
    <source>
        <dbReference type="PROSITE" id="PS51456"/>
    </source>
</evidence>
<dbReference type="InterPro" id="IPR000048">
    <property type="entry name" value="IQ_motif_EF-hand-BS"/>
</dbReference>
<name>A0A1V9ZJ94_9STRA</name>
<dbReference type="Gene3D" id="1.20.5.4820">
    <property type="match status" value="1"/>
</dbReference>
<dbReference type="SMART" id="SM00242">
    <property type="entry name" value="MYSc"/>
    <property type="match status" value="1"/>
</dbReference>
<evidence type="ECO:0000313" key="11">
    <source>
        <dbReference type="Proteomes" id="UP000243217"/>
    </source>
</evidence>
<dbReference type="InterPro" id="IPR001478">
    <property type="entry name" value="PDZ"/>
</dbReference>
<keyword evidence="3 6" id="KW-0518">Myosin</keyword>
<evidence type="ECO:0000256" key="6">
    <source>
        <dbReference type="PROSITE-ProRule" id="PRU00782"/>
    </source>
</evidence>
<keyword evidence="1" id="KW-0547">Nucleotide-binding</keyword>
<dbReference type="GO" id="GO:0000146">
    <property type="term" value="F:microfilament motor activity"/>
    <property type="evidence" value="ECO:0007669"/>
    <property type="project" value="TreeGrafter"/>
</dbReference>
<evidence type="ECO:0000256" key="1">
    <source>
        <dbReference type="ARBA" id="ARBA00022741"/>
    </source>
</evidence>
<comment type="caution">
    <text evidence="6">Lacks conserved residue(s) required for the propagation of feature annotation.</text>
</comment>
<feature type="compositionally biased region" description="Polar residues" evidence="7">
    <location>
        <begin position="616"/>
        <end position="625"/>
    </location>
</feature>
<feature type="domain" description="Myosin motor" evidence="9">
    <location>
        <begin position="1"/>
        <end position="424"/>
    </location>
</feature>
<reference evidence="10 11" key="1">
    <citation type="journal article" date="2014" name="Genome Biol. Evol.">
        <title>The secreted proteins of Achlya hypogyna and Thraustotheca clavata identify the ancestral oomycete secretome and reveal gene acquisitions by horizontal gene transfer.</title>
        <authorList>
            <person name="Misner I."/>
            <person name="Blouin N."/>
            <person name="Leonard G."/>
            <person name="Richards T.A."/>
            <person name="Lane C.E."/>
        </authorList>
    </citation>
    <scope>NUCLEOTIDE SEQUENCE [LARGE SCALE GENOMIC DNA]</scope>
    <source>
        <strain evidence="10 11">ATCC 34112</strain>
    </source>
</reference>
<dbReference type="GO" id="GO:0016020">
    <property type="term" value="C:membrane"/>
    <property type="evidence" value="ECO:0007669"/>
    <property type="project" value="TreeGrafter"/>
</dbReference>
<dbReference type="Pfam" id="PF00063">
    <property type="entry name" value="Myosin_head"/>
    <property type="match status" value="1"/>
</dbReference>
<dbReference type="InterPro" id="IPR036961">
    <property type="entry name" value="Kinesin_motor_dom_sf"/>
</dbReference>
<dbReference type="CDD" id="cd00136">
    <property type="entry name" value="PDZ_canonical"/>
    <property type="match status" value="1"/>
</dbReference>
<dbReference type="PROSITE" id="PS51456">
    <property type="entry name" value="MYOSIN_MOTOR"/>
    <property type="match status" value="1"/>
</dbReference>
<dbReference type="Proteomes" id="UP000243217">
    <property type="component" value="Unassembled WGS sequence"/>
</dbReference>
<evidence type="ECO:0000313" key="10">
    <source>
        <dbReference type="EMBL" id="OQR98058.1"/>
    </source>
</evidence>
<dbReference type="PANTHER" id="PTHR13140">
    <property type="entry name" value="MYOSIN"/>
    <property type="match status" value="1"/>
</dbReference>
<dbReference type="Gene3D" id="2.30.42.10">
    <property type="match status" value="1"/>
</dbReference>
<proteinExistence type="inferred from homology"/>
<evidence type="ECO:0000259" key="8">
    <source>
        <dbReference type="PROSITE" id="PS50106"/>
    </source>
</evidence>
<organism evidence="10 11">
    <name type="scientific">Thraustotheca clavata</name>
    <dbReference type="NCBI Taxonomy" id="74557"/>
    <lineage>
        <taxon>Eukaryota</taxon>
        <taxon>Sar</taxon>
        <taxon>Stramenopiles</taxon>
        <taxon>Oomycota</taxon>
        <taxon>Saprolegniomycetes</taxon>
        <taxon>Saprolegniales</taxon>
        <taxon>Achlyaceae</taxon>
        <taxon>Thraustotheca</taxon>
    </lineage>
</organism>
<evidence type="ECO:0000256" key="3">
    <source>
        <dbReference type="ARBA" id="ARBA00023123"/>
    </source>
</evidence>
<keyword evidence="4" id="KW-0505">Motor protein</keyword>
<dbReference type="InterPro" id="IPR001609">
    <property type="entry name" value="Myosin_head_motor_dom-like"/>
</dbReference>
<keyword evidence="11" id="KW-1185">Reference proteome</keyword>
<comment type="caution">
    <text evidence="10">The sequence shown here is derived from an EMBL/GenBank/DDBJ whole genome shotgun (WGS) entry which is preliminary data.</text>
</comment>